<gene>
    <name evidence="4" type="ORF">GMARGA_LOCUS12859</name>
</gene>
<organism evidence="4 5">
    <name type="scientific">Gigaspora margarita</name>
    <dbReference type="NCBI Taxonomy" id="4874"/>
    <lineage>
        <taxon>Eukaryota</taxon>
        <taxon>Fungi</taxon>
        <taxon>Fungi incertae sedis</taxon>
        <taxon>Mucoromycota</taxon>
        <taxon>Glomeromycotina</taxon>
        <taxon>Glomeromycetes</taxon>
        <taxon>Diversisporales</taxon>
        <taxon>Gigasporaceae</taxon>
        <taxon>Gigaspora</taxon>
    </lineage>
</organism>
<name>A0ABN7V1U9_GIGMA</name>
<dbReference type="InterPro" id="IPR050797">
    <property type="entry name" value="Carb_Metab_Trans_Reg"/>
</dbReference>
<reference evidence="4 5" key="1">
    <citation type="submission" date="2021-06" db="EMBL/GenBank/DDBJ databases">
        <authorList>
            <person name="Kallberg Y."/>
            <person name="Tangrot J."/>
            <person name="Rosling A."/>
        </authorList>
    </citation>
    <scope>NUCLEOTIDE SEQUENCE [LARGE SCALE GENOMIC DNA]</scope>
    <source>
        <strain evidence="4 5">120-4 pot B 10/14</strain>
    </source>
</reference>
<proteinExistence type="predicted"/>
<dbReference type="PANTHER" id="PTHR31668">
    <property type="entry name" value="GLUCOSE TRANSPORT TRANSCRIPTION REGULATOR RGT1-RELATED-RELATED"/>
    <property type="match status" value="1"/>
</dbReference>
<feature type="signal peptide" evidence="2">
    <location>
        <begin position="1"/>
        <end position="21"/>
    </location>
</feature>
<evidence type="ECO:0000259" key="3">
    <source>
        <dbReference type="PROSITE" id="PS50048"/>
    </source>
</evidence>
<dbReference type="Gene3D" id="4.10.240.10">
    <property type="entry name" value="Zn(2)-C6 fungal-type DNA-binding domain"/>
    <property type="match status" value="1"/>
</dbReference>
<sequence length="238" mass="26320">MVVRCMIALMIVTHYMACTNCKEKHAKCSGGATCERCTLRNLECTFIDSGKKRGPKTDGKHAVQFNASNGSENYYDGTSVLPSMITNPAQGHLSTLSLFGHPQQQPYGVILHSEFYDPEQVNILNNVENDFDGTSMLYSMSPNPVQGHASTLSLSGYPPQQSDNIENVTLYSDYCEKKTAYAYQEIATISFHLSRKKQAIAQLSKTLAPKTLITETLTNETLSLANPFNNFTNNLSLQ</sequence>
<accession>A0ABN7V1U9</accession>
<dbReference type="PROSITE" id="PS50048">
    <property type="entry name" value="ZN2_CY6_FUNGAL_2"/>
    <property type="match status" value="1"/>
</dbReference>
<dbReference type="EMBL" id="CAJVQB010008005">
    <property type="protein sequence ID" value="CAG8712588.1"/>
    <property type="molecule type" value="Genomic_DNA"/>
</dbReference>
<protein>
    <submittedName>
        <fullName evidence="4">14829_t:CDS:1</fullName>
    </submittedName>
</protein>
<dbReference type="InterPro" id="IPR036864">
    <property type="entry name" value="Zn2-C6_fun-type_DNA-bd_sf"/>
</dbReference>
<keyword evidence="5" id="KW-1185">Reference proteome</keyword>
<dbReference type="Pfam" id="PF00172">
    <property type="entry name" value="Zn_clus"/>
    <property type="match status" value="1"/>
</dbReference>
<dbReference type="InterPro" id="IPR001138">
    <property type="entry name" value="Zn2Cys6_DnaBD"/>
</dbReference>
<feature type="domain" description="Zn(2)-C6 fungal-type" evidence="3">
    <location>
        <begin position="17"/>
        <end position="46"/>
    </location>
</feature>
<keyword evidence="2" id="KW-0732">Signal</keyword>
<dbReference type="PROSITE" id="PS00463">
    <property type="entry name" value="ZN2_CY6_FUNGAL_1"/>
    <property type="match status" value="1"/>
</dbReference>
<dbReference type="SUPFAM" id="SSF57701">
    <property type="entry name" value="Zn2/Cys6 DNA-binding domain"/>
    <property type="match status" value="1"/>
</dbReference>
<dbReference type="Proteomes" id="UP000789901">
    <property type="component" value="Unassembled WGS sequence"/>
</dbReference>
<keyword evidence="1" id="KW-0539">Nucleus</keyword>
<dbReference type="CDD" id="cd00067">
    <property type="entry name" value="GAL4"/>
    <property type="match status" value="1"/>
</dbReference>
<evidence type="ECO:0000313" key="5">
    <source>
        <dbReference type="Proteomes" id="UP000789901"/>
    </source>
</evidence>
<evidence type="ECO:0000256" key="1">
    <source>
        <dbReference type="ARBA" id="ARBA00023242"/>
    </source>
</evidence>
<evidence type="ECO:0000256" key="2">
    <source>
        <dbReference type="SAM" id="SignalP"/>
    </source>
</evidence>
<dbReference type="SMART" id="SM00066">
    <property type="entry name" value="GAL4"/>
    <property type="match status" value="1"/>
</dbReference>
<comment type="caution">
    <text evidence="4">The sequence shown here is derived from an EMBL/GenBank/DDBJ whole genome shotgun (WGS) entry which is preliminary data.</text>
</comment>
<evidence type="ECO:0000313" key="4">
    <source>
        <dbReference type="EMBL" id="CAG8712588.1"/>
    </source>
</evidence>
<feature type="chain" id="PRO_5047395678" evidence="2">
    <location>
        <begin position="22"/>
        <end position="238"/>
    </location>
</feature>